<gene>
    <name evidence="8" type="primary">mca1</name>
    <name evidence="7" type="ORF">SJAG_02149</name>
</gene>
<dbReference type="GO" id="GO:0006351">
    <property type="term" value="P:DNA-templated transcription"/>
    <property type="evidence" value="ECO:0007669"/>
    <property type="project" value="InterPro"/>
</dbReference>
<dbReference type="JaponicusDB" id="SJAG_02149">
    <property type="gene designation" value="mca1"/>
</dbReference>
<dbReference type="InterPro" id="IPR007219">
    <property type="entry name" value="XnlR_reg_dom"/>
</dbReference>
<dbReference type="InterPro" id="IPR001138">
    <property type="entry name" value="Zn2Cys6_DnaBD"/>
</dbReference>
<dbReference type="EMBL" id="KE651166">
    <property type="protein sequence ID" value="EEB07069.2"/>
    <property type="molecule type" value="Genomic_DNA"/>
</dbReference>
<dbReference type="VEuPathDB" id="FungiDB:SJAG_02149"/>
<dbReference type="OrthoDB" id="5370478at2759"/>
<sequence>MMEAVPKEFVPKKRRVLAQSPQACLRCRRKKIKCSGGKPTCTTCANNNVQCVWPSRPNMRGKRSINQLNSSEVLGKNGDSVSLHGQTYHHALPLSQSSISDISDGMEFPLTGSLSGDDYNKRFRMPSHKKILRFWEIFQKTSYIEVFGLFHKAQITAQIAHQSIPPTLALCICAHAARFSQEEIAHFKTPALASDYYAKQAFSMLSFQLQDISLVNIASLLLLALLELGAGRGSKSWLLLGMAIRMVDSMDLGDEPDNDPLGRQSTSLSWGDREMRRRTYWACFIVERLLTTGYLAPSKLRTLSLKLEKTNIQLPCNEEDFLYFREMLTETFDGSAPKAAYTEYSAENSIPQKSPTNSIMAWLVRLTSVWSDTSRWVLSGGCLQNIVPPWLPQSEFHQHMDQLLEWRKALPSQLCWSYVNYTANSIPGSSIGSPYVFLHLLYHTATVYLIRNLLDLFPKKCNNKFSLFSSLSVRFGQHPPTMWVDEILNTLLSSADMITKLAKDPINHNMSPFFGFSILNASTIHMLCKFCLFNSDPGFATSSTYVETDYQVLYERAKYWKTNQDMLTVFQKLYNYYRFQYAEPEQPFFDLKFLGFPQCILEYASTMEDQQSVNPAVDVAATYTKELLSKPVTDFPKFGDNSVRKFTETGKEPAPTLSPSHMQDVLNQELPIPLKTSLPLGDIQWWNEVFGNEVKSDFGLRPYDDLQDHGLAI</sequence>
<name>B6K1N8_SCHJY</name>
<dbReference type="GO" id="GO:0000981">
    <property type="term" value="F:DNA-binding transcription factor activity, RNA polymerase II-specific"/>
    <property type="evidence" value="ECO:0007669"/>
    <property type="project" value="InterPro"/>
</dbReference>
<keyword evidence="4" id="KW-0804">Transcription</keyword>
<dbReference type="GO" id="GO:0003677">
    <property type="term" value="F:DNA binding"/>
    <property type="evidence" value="ECO:0007669"/>
    <property type="project" value="InterPro"/>
</dbReference>
<dbReference type="Proteomes" id="UP000001744">
    <property type="component" value="Unassembled WGS sequence"/>
</dbReference>
<accession>B6K1N8</accession>
<dbReference type="GeneID" id="7052078"/>
<proteinExistence type="predicted"/>
<evidence type="ECO:0000256" key="2">
    <source>
        <dbReference type="ARBA" id="ARBA00022723"/>
    </source>
</evidence>
<dbReference type="SMART" id="SM00066">
    <property type="entry name" value="GAL4"/>
    <property type="match status" value="1"/>
</dbReference>
<comment type="subcellular location">
    <subcellularLocation>
        <location evidence="1">Nucleus</location>
    </subcellularLocation>
</comment>
<organism evidence="7 9">
    <name type="scientific">Schizosaccharomyces japonicus (strain yFS275 / FY16936)</name>
    <name type="common">Fission yeast</name>
    <dbReference type="NCBI Taxonomy" id="402676"/>
    <lineage>
        <taxon>Eukaryota</taxon>
        <taxon>Fungi</taxon>
        <taxon>Dikarya</taxon>
        <taxon>Ascomycota</taxon>
        <taxon>Taphrinomycotina</taxon>
        <taxon>Schizosaccharomycetes</taxon>
        <taxon>Schizosaccharomycetales</taxon>
        <taxon>Schizosaccharomycetaceae</taxon>
        <taxon>Schizosaccharomyces</taxon>
    </lineage>
</organism>
<reference evidence="7 9" key="1">
    <citation type="journal article" date="2011" name="Science">
        <title>Comparative functional genomics of the fission yeasts.</title>
        <authorList>
            <person name="Rhind N."/>
            <person name="Chen Z."/>
            <person name="Yassour M."/>
            <person name="Thompson D.A."/>
            <person name="Haas B.J."/>
            <person name="Habib N."/>
            <person name="Wapinski I."/>
            <person name="Roy S."/>
            <person name="Lin M.F."/>
            <person name="Heiman D.I."/>
            <person name="Young S.K."/>
            <person name="Furuya K."/>
            <person name="Guo Y."/>
            <person name="Pidoux A."/>
            <person name="Chen H.M."/>
            <person name="Robbertse B."/>
            <person name="Goldberg J.M."/>
            <person name="Aoki K."/>
            <person name="Bayne E.H."/>
            <person name="Berlin A.M."/>
            <person name="Desjardins C.A."/>
            <person name="Dobbs E."/>
            <person name="Dukaj L."/>
            <person name="Fan L."/>
            <person name="FitzGerald M.G."/>
            <person name="French C."/>
            <person name="Gujja S."/>
            <person name="Hansen K."/>
            <person name="Keifenheim D."/>
            <person name="Levin J.Z."/>
            <person name="Mosher R.A."/>
            <person name="Mueller C.A."/>
            <person name="Pfiffner J."/>
            <person name="Priest M."/>
            <person name="Russ C."/>
            <person name="Smialowska A."/>
            <person name="Swoboda P."/>
            <person name="Sykes S.M."/>
            <person name="Vaughn M."/>
            <person name="Vengrova S."/>
            <person name="Yoder R."/>
            <person name="Zeng Q."/>
            <person name="Allshire R."/>
            <person name="Baulcombe D."/>
            <person name="Birren B.W."/>
            <person name="Brown W."/>
            <person name="Ekwall K."/>
            <person name="Kellis M."/>
            <person name="Leatherwood J."/>
            <person name="Levin H."/>
            <person name="Margalit H."/>
            <person name="Martienssen R."/>
            <person name="Nieduszynski C.A."/>
            <person name="Spatafora J.W."/>
            <person name="Friedman N."/>
            <person name="Dalgaard J.Z."/>
            <person name="Baumann P."/>
            <person name="Niki H."/>
            <person name="Regev A."/>
            <person name="Nusbaum C."/>
        </authorList>
    </citation>
    <scope>NUCLEOTIDE SEQUENCE [LARGE SCALE GENOMIC DNA]</scope>
    <source>
        <strain evidence="9">yFS275 / FY16936</strain>
    </source>
</reference>
<evidence type="ECO:0000259" key="6">
    <source>
        <dbReference type="PROSITE" id="PS50048"/>
    </source>
</evidence>
<evidence type="ECO:0000256" key="3">
    <source>
        <dbReference type="ARBA" id="ARBA00023015"/>
    </source>
</evidence>
<dbReference type="HOGENOM" id="CLU_029208_0_0_1"/>
<protein>
    <submittedName>
        <fullName evidence="7">Transcription factor</fullName>
    </submittedName>
</protein>
<dbReference type="Gene3D" id="4.10.240.10">
    <property type="entry name" value="Zn(2)-C6 fungal-type DNA-binding domain"/>
    <property type="match status" value="1"/>
</dbReference>
<dbReference type="OMA" id="YFGWHAR"/>
<dbReference type="GO" id="GO:0005634">
    <property type="term" value="C:nucleus"/>
    <property type="evidence" value="ECO:0007669"/>
    <property type="project" value="UniProtKB-SubCell"/>
</dbReference>
<dbReference type="AlphaFoldDB" id="B6K1N8"/>
<dbReference type="InterPro" id="IPR036864">
    <property type="entry name" value="Zn2-C6_fun-type_DNA-bd_sf"/>
</dbReference>
<dbReference type="CDD" id="cd12148">
    <property type="entry name" value="fungal_TF_MHR"/>
    <property type="match status" value="1"/>
</dbReference>
<dbReference type="STRING" id="402676.B6K1N8"/>
<dbReference type="CDD" id="cd00067">
    <property type="entry name" value="GAL4"/>
    <property type="match status" value="1"/>
</dbReference>
<dbReference type="eggNOG" id="ENOG502QS5N">
    <property type="taxonomic scope" value="Eukaryota"/>
</dbReference>
<evidence type="ECO:0000256" key="4">
    <source>
        <dbReference type="ARBA" id="ARBA00023163"/>
    </source>
</evidence>
<dbReference type="PANTHER" id="PTHR47338:SF25">
    <property type="entry name" value="TRANSCRIPTION FACTOR"/>
    <property type="match status" value="1"/>
</dbReference>
<dbReference type="PROSITE" id="PS00463">
    <property type="entry name" value="ZN2_CY6_FUNGAL_1"/>
    <property type="match status" value="1"/>
</dbReference>
<dbReference type="PROSITE" id="PS50048">
    <property type="entry name" value="ZN2_CY6_FUNGAL_2"/>
    <property type="match status" value="1"/>
</dbReference>
<dbReference type="InterPro" id="IPR050815">
    <property type="entry name" value="TF_fung"/>
</dbReference>
<dbReference type="SMART" id="SM00906">
    <property type="entry name" value="Fungal_trans"/>
    <property type="match status" value="1"/>
</dbReference>
<dbReference type="SUPFAM" id="SSF57701">
    <property type="entry name" value="Zn2/Cys6 DNA-binding domain"/>
    <property type="match status" value="1"/>
</dbReference>
<keyword evidence="2" id="KW-0479">Metal-binding</keyword>
<dbReference type="PANTHER" id="PTHR47338">
    <property type="entry name" value="ZN(II)2CYS6 TRANSCRIPTION FACTOR (EUROFUNG)-RELATED"/>
    <property type="match status" value="1"/>
</dbReference>
<keyword evidence="9" id="KW-1185">Reference proteome</keyword>
<dbReference type="Pfam" id="PF04082">
    <property type="entry name" value="Fungal_trans"/>
    <property type="match status" value="1"/>
</dbReference>
<evidence type="ECO:0000256" key="5">
    <source>
        <dbReference type="ARBA" id="ARBA00023242"/>
    </source>
</evidence>
<keyword evidence="3" id="KW-0805">Transcription regulation</keyword>
<evidence type="ECO:0000313" key="8">
    <source>
        <dbReference type="JaponicusDB" id="SJAG_02149"/>
    </source>
</evidence>
<dbReference type="Pfam" id="PF00172">
    <property type="entry name" value="Zn_clus"/>
    <property type="match status" value="1"/>
</dbReference>
<dbReference type="RefSeq" id="XP_002173362.2">
    <property type="nucleotide sequence ID" value="XM_002173326.2"/>
</dbReference>
<evidence type="ECO:0000313" key="7">
    <source>
        <dbReference type="EMBL" id="EEB07069.2"/>
    </source>
</evidence>
<feature type="domain" description="Zn(2)-C6 fungal-type" evidence="6">
    <location>
        <begin position="23"/>
        <end position="53"/>
    </location>
</feature>
<evidence type="ECO:0000313" key="9">
    <source>
        <dbReference type="Proteomes" id="UP000001744"/>
    </source>
</evidence>
<evidence type="ECO:0000256" key="1">
    <source>
        <dbReference type="ARBA" id="ARBA00004123"/>
    </source>
</evidence>
<dbReference type="GO" id="GO:0008270">
    <property type="term" value="F:zinc ion binding"/>
    <property type="evidence" value="ECO:0007669"/>
    <property type="project" value="InterPro"/>
</dbReference>
<keyword evidence="5" id="KW-0539">Nucleus</keyword>